<gene>
    <name evidence="6" type="ORF">M1E25_16845</name>
</gene>
<evidence type="ECO:0000313" key="7">
    <source>
        <dbReference type="Proteomes" id="UP001167160"/>
    </source>
</evidence>
<feature type="domain" description="HTH gntR-type" evidence="5">
    <location>
        <begin position="10"/>
        <end position="78"/>
    </location>
</feature>
<feature type="region of interest" description="Disordered" evidence="4">
    <location>
        <begin position="248"/>
        <end position="287"/>
    </location>
</feature>
<reference evidence="6" key="1">
    <citation type="journal article" date="2023" name="Int. J. Syst. Evol. Microbiol.">
        <title>Streptomyces meridianus sp. nov. isolated from brackish water of the Tagus estuary in Alcochete, Portugal.</title>
        <authorList>
            <person name="Santos J.D.N."/>
            <person name="Klimek D."/>
            <person name="Calusinska M."/>
            <person name="Lobo Da Cunha A."/>
            <person name="Catita J."/>
            <person name="Goncalves H."/>
            <person name="Gonzalez I."/>
            <person name="Reyes F."/>
            <person name="Lage O.M."/>
        </authorList>
    </citation>
    <scope>NUCLEOTIDE SEQUENCE</scope>
    <source>
        <strain evidence="6">MTZ3.1</strain>
    </source>
</reference>
<feature type="compositionally biased region" description="Basic and acidic residues" evidence="4">
    <location>
        <begin position="261"/>
        <end position="279"/>
    </location>
</feature>
<dbReference type="PRINTS" id="PR00035">
    <property type="entry name" value="HTHGNTR"/>
</dbReference>
<accession>A0ABT0XB91</accession>
<dbReference type="InterPro" id="IPR000524">
    <property type="entry name" value="Tscrpt_reg_HTH_GntR"/>
</dbReference>
<dbReference type="PANTHER" id="PTHR44846">
    <property type="entry name" value="MANNOSYL-D-GLYCERATE TRANSPORT/METABOLISM SYSTEM REPRESSOR MNGR-RELATED"/>
    <property type="match status" value="1"/>
</dbReference>
<proteinExistence type="predicted"/>
<dbReference type="PANTHER" id="PTHR44846:SF17">
    <property type="entry name" value="GNTR-FAMILY TRANSCRIPTIONAL REGULATOR"/>
    <property type="match status" value="1"/>
</dbReference>
<dbReference type="SMART" id="SM00345">
    <property type="entry name" value="HTH_GNTR"/>
    <property type="match status" value="2"/>
</dbReference>
<evidence type="ECO:0000259" key="5">
    <source>
        <dbReference type="PROSITE" id="PS50949"/>
    </source>
</evidence>
<dbReference type="CDD" id="cd07377">
    <property type="entry name" value="WHTH_GntR"/>
    <property type="match status" value="2"/>
</dbReference>
<evidence type="ECO:0000256" key="2">
    <source>
        <dbReference type="ARBA" id="ARBA00023125"/>
    </source>
</evidence>
<dbReference type="PROSITE" id="PS50949">
    <property type="entry name" value="HTH_GNTR"/>
    <property type="match status" value="2"/>
</dbReference>
<dbReference type="InterPro" id="IPR036390">
    <property type="entry name" value="WH_DNA-bd_sf"/>
</dbReference>
<keyword evidence="3" id="KW-0804">Transcription</keyword>
<evidence type="ECO:0000256" key="1">
    <source>
        <dbReference type="ARBA" id="ARBA00023015"/>
    </source>
</evidence>
<comment type="caution">
    <text evidence="6">The sequence shown here is derived from an EMBL/GenBank/DDBJ whole genome shotgun (WGS) entry which is preliminary data.</text>
</comment>
<dbReference type="InterPro" id="IPR050679">
    <property type="entry name" value="Bact_HTH_transcr_reg"/>
</dbReference>
<keyword evidence="2" id="KW-0238">DNA-binding</keyword>
<dbReference type="Pfam" id="PF00392">
    <property type="entry name" value="GntR"/>
    <property type="match status" value="2"/>
</dbReference>
<protein>
    <submittedName>
        <fullName evidence="6">GntR family transcriptional regulator</fullName>
    </submittedName>
</protein>
<feature type="domain" description="HTH gntR-type" evidence="5">
    <location>
        <begin position="112"/>
        <end position="180"/>
    </location>
</feature>
<evidence type="ECO:0000256" key="3">
    <source>
        <dbReference type="ARBA" id="ARBA00023163"/>
    </source>
</evidence>
<organism evidence="6 7">
    <name type="scientific">Streptomyces meridianus</name>
    <dbReference type="NCBI Taxonomy" id="2938945"/>
    <lineage>
        <taxon>Bacteria</taxon>
        <taxon>Bacillati</taxon>
        <taxon>Actinomycetota</taxon>
        <taxon>Actinomycetes</taxon>
        <taxon>Kitasatosporales</taxon>
        <taxon>Streptomycetaceae</taxon>
        <taxon>Streptomyces</taxon>
    </lineage>
</organism>
<feature type="region of interest" description="Disordered" evidence="4">
    <location>
        <begin position="77"/>
        <end position="112"/>
    </location>
</feature>
<dbReference type="Gene3D" id="1.10.10.10">
    <property type="entry name" value="Winged helix-like DNA-binding domain superfamily/Winged helix DNA-binding domain"/>
    <property type="match status" value="2"/>
</dbReference>
<dbReference type="SUPFAM" id="SSF46785">
    <property type="entry name" value="Winged helix' DNA-binding domain"/>
    <property type="match status" value="2"/>
</dbReference>
<sequence>MTLPLDDDPRPPYLQAAEVLRAAILSGELQPGERLPSARELQERFGVASSTVQNALRVLRQEGLVYSVLGRGSYVSLPLDQQDTGEKDGDEGAAGDGPFPPGWRSARAEDNRPPFVRTADTLREEIKEGLFPPGSKLPSARELQERFTIANSTAQNALRLLKSEGLIYAVKGRGVFVRTAPTPGKNYSSKVVQHLQREEVERQAHRAAGEFAHLADAELKALADQIHDELNQTRTAYQAAVEKGRKVTRELARRGQLAPPLHDDPAAARKELEERLADAKKRRQQGP</sequence>
<keyword evidence="7" id="KW-1185">Reference proteome</keyword>
<dbReference type="RefSeq" id="WP_251416334.1">
    <property type="nucleotide sequence ID" value="NZ_JAMQGM010000037.1"/>
</dbReference>
<dbReference type="InterPro" id="IPR036388">
    <property type="entry name" value="WH-like_DNA-bd_sf"/>
</dbReference>
<name>A0ABT0XB91_9ACTN</name>
<dbReference type="Proteomes" id="UP001167160">
    <property type="component" value="Unassembled WGS sequence"/>
</dbReference>
<evidence type="ECO:0000313" key="6">
    <source>
        <dbReference type="EMBL" id="MCM2579002.1"/>
    </source>
</evidence>
<keyword evidence="1" id="KW-0805">Transcription regulation</keyword>
<dbReference type="EMBL" id="JAMQGM010000037">
    <property type="protein sequence ID" value="MCM2579002.1"/>
    <property type="molecule type" value="Genomic_DNA"/>
</dbReference>
<evidence type="ECO:0000256" key="4">
    <source>
        <dbReference type="SAM" id="MobiDB-lite"/>
    </source>
</evidence>